<evidence type="ECO:0000256" key="1">
    <source>
        <dbReference type="ARBA" id="ARBA00009441"/>
    </source>
</evidence>
<organism evidence="11 12">
    <name type="scientific">Halorientalis regularis</name>
    <dbReference type="NCBI Taxonomy" id="660518"/>
    <lineage>
        <taxon>Archaea</taxon>
        <taxon>Methanobacteriati</taxon>
        <taxon>Methanobacteriota</taxon>
        <taxon>Stenosarchaea group</taxon>
        <taxon>Halobacteria</taxon>
        <taxon>Halobacteriales</taxon>
        <taxon>Haloarculaceae</taxon>
        <taxon>Halorientalis</taxon>
    </lineage>
</organism>
<dbReference type="GO" id="GO:0006302">
    <property type="term" value="P:double-strand break repair"/>
    <property type="evidence" value="ECO:0007669"/>
    <property type="project" value="InterPro"/>
</dbReference>
<keyword evidence="4" id="KW-0227">DNA damage</keyword>
<dbReference type="GO" id="GO:0006310">
    <property type="term" value="P:DNA recombination"/>
    <property type="evidence" value="ECO:0007669"/>
    <property type="project" value="InterPro"/>
</dbReference>
<evidence type="ECO:0000256" key="6">
    <source>
        <dbReference type="ARBA" id="ARBA00023204"/>
    </source>
</evidence>
<dbReference type="STRING" id="660518.SAMN05216218_108254"/>
<protein>
    <recommendedName>
        <fullName evidence="2">DNA repair protein RecN</fullName>
    </recommendedName>
    <alternativeName>
        <fullName evidence="7">Recombination protein N</fullName>
    </alternativeName>
</protein>
<sequence>MSKIELDIQNIGGISDASFSFGPGTTLVVGRNASNKTSLLRSVQFALGADEVPVRSGADLASVRLSLDDTEIQRQARRNGAGYEISDDSWLSDPDDTDLVNQFACLLGTNPLRSAVEKGEDVESLLKEPIDIEALESERSEKMSRKRDLRRDVERLDDIDERLADHTDELAETRERIETLDSELDDLYAEQNDTETDDERLEELREQRTDLRTERENYRDQIDELEETIDRLTDRRSTVESDLETAREHADSHDIERLKQERESVREELTEITERIDILQSVLSANRELLDSEYAGSLGYEPGLVDDELSCWACGNPAPRSDFEDTVDELQEVLKQDKQRKREREPELSDIENDIEAATDARRRVQKLESDLTDIDQQLQQRRDSLEQKRTELERIEAELDDIADEIETHESERAESRSDLATEIEETRLELQTLRRDAERLEETIEDLESKRDERERKRAEIEQLSADIRSLTDRIENQEQELRDVFNETMDDLIDALDFERIERVRLTGNFDIVIAREVDGVVREDSIEHLAESERAVIGLVLGLAGFLVYDVDEVSPLLLVDSLGAFDASRTERLIEYFTDTTRFLLAAVHPEVAARMDYETVSMT</sequence>
<evidence type="ECO:0000256" key="5">
    <source>
        <dbReference type="ARBA" id="ARBA00022840"/>
    </source>
</evidence>
<evidence type="ECO:0000313" key="12">
    <source>
        <dbReference type="Proteomes" id="UP000199076"/>
    </source>
</evidence>
<dbReference type="EMBL" id="FNBK01000008">
    <property type="protein sequence ID" value="SDF71271.1"/>
    <property type="molecule type" value="Genomic_DNA"/>
</dbReference>
<dbReference type="PANTHER" id="PTHR11059">
    <property type="entry name" value="DNA REPAIR PROTEIN RECN"/>
    <property type="match status" value="1"/>
</dbReference>
<comment type="similarity">
    <text evidence="1">Belongs to the RecN family.</text>
</comment>
<evidence type="ECO:0000256" key="7">
    <source>
        <dbReference type="ARBA" id="ARBA00033408"/>
    </source>
</evidence>
<dbReference type="OrthoDB" id="241568at2157"/>
<name>A0A1G7NBH5_9EURY</name>
<evidence type="ECO:0000256" key="8">
    <source>
        <dbReference type="SAM" id="Coils"/>
    </source>
</evidence>
<dbReference type="PANTHER" id="PTHR11059:SF0">
    <property type="entry name" value="DNA REPAIR PROTEIN RECN"/>
    <property type="match status" value="1"/>
</dbReference>
<evidence type="ECO:0000256" key="9">
    <source>
        <dbReference type="SAM" id="MobiDB-lite"/>
    </source>
</evidence>
<keyword evidence="12" id="KW-1185">Reference proteome</keyword>
<feature type="region of interest" description="Disordered" evidence="9">
    <location>
        <begin position="236"/>
        <end position="259"/>
    </location>
</feature>
<dbReference type="NCBIfam" id="NF045487">
    <property type="entry name" value="ASRP"/>
    <property type="match status" value="1"/>
</dbReference>
<evidence type="ECO:0000256" key="4">
    <source>
        <dbReference type="ARBA" id="ARBA00022763"/>
    </source>
</evidence>
<dbReference type="InterPro" id="IPR038729">
    <property type="entry name" value="Rad50/SbcC_AAA"/>
</dbReference>
<keyword evidence="5" id="KW-0067">ATP-binding</keyword>
<evidence type="ECO:0000256" key="2">
    <source>
        <dbReference type="ARBA" id="ARBA00021315"/>
    </source>
</evidence>
<reference evidence="12" key="1">
    <citation type="submission" date="2016-10" db="EMBL/GenBank/DDBJ databases">
        <authorList>
            <person name="Varghese N."/>
            <person name="Submissions S."/>
        </authorList>
    </citation>
    <scope>NUCLEOTIDE SEQUENCE [LARGE SCALE GENOMIC DNA]</scope>
    <source>
        <strain evidence="12">IBRC-M 10760</strain>
    </source>
</reference>
<evidence type="ECO:0000259" key="10">
    <source>
        <dbReference type="Pfam" id="PF13476"/>
    </source>
</evidence>
<proteinExistence type="inferred from homology"/>
<dbReference type="Pfam" id="PF13476">
    <property type="entry name" value="AAA_23"/>
    <property type="match status" value="1"/>
</dbReference>
<keyword evidence="8" id="KW-0175">Coiled coil</keyword>
<dbReference type="InterPro" id="IPR004604">
    <property type="entry name" value="DNA_recomb/repair_RecN"/>
</dbReference>
<accession>A0A1G7NBH5</accession>
<feature type="coiled-coil region" evidence="8">
    <location>
        <begin position="320"/>
        <end position="490"/>
    </location>
</feature>
<dbReference type="Gene3D" id="3.40.50.300">
    <property type="entry name" value="P-loop containing nucleotide triphosphate hydrolases"/>
    <property type="match status" value="2"/>
</dbReference>
<dbReference type="AlphaFoldDB" id="A0A1G7NBH5"/>
<evidence type="ECO:0000256" key="3">
    <source>
        <dbReference type="ARBA" id="ARBA00022741"/>
    </source>
</evidence>
<gene>
    <name evidence="11" type="ORF">SAMN05216218_108254</name>
</gene>
<dbReference type="InterPro" id="IPR027417">
    <property type="entry name" value="P-loop_NTPase"/>
</dbReference>
<keyword evidence="3" id="KW-0547">Nucleotide-binding</keyword>
<keyword evidence="6" id="KW-0234">DNA repair</keyword>
<dbReference type="Proteomes" id="UP000199076">
    <property type="component" value="Unassembled WGS sequence"/>
</dbReference>
<dbReference type="SUPFAM" id="SSF52540">
    <property type="entry name" value="P-loop containing nucleoside triphosphate hydrolases"/>
    <property type="match status" value="2"/>
</dbReference>
<evidence type="ECO:0000313" key="11">
    <source>
        <dbReference type="EMBL" id="SDF71271.1"/>
    </source>
</evidence>
<dbReference type="GO" id="GO:0016887">
    <property type="term" value="F:ATP hydrolysis activity"/>
    <property type="evidence" value="ECO:0007669"/>
    <property type="project" value="InterPro"/>
</dbReference>
<dbReference type="GO" id="GO:0005524">
    <property type="term" value="F:ATP binding"/>
    <property type="evidence" value="ECO:0007669"/>
    <property type="project" value="UniProtKB-KW"/>
</dbReference>
<feature type="domain" description="Rad50/SbcC-type AAA" evidence="10">
    <location>
        <begin position="6"/>
        <end position="274"/>
    </location>
</feature>
<dbReference type="RefSeq" id="WP_092692651.1">
    <property type="nucleotide sequence ID" value="NZ_FNBK01000008.1"/>
</dbReference>